<evidence type="ECO:0000313" key="4">
    <source>
        <dbReference type="EMBL" id="MBD9354568.1"/>
    </source>
</evidence>
<organism evidence="4 5">
    <name type="scientific">Methylomonas albis</name>
    <dbReference type="NCBI Taxonomy" id="1854563"/>
    <lineage>
        <taxon>Bacteria</taxon>
        <taxon>Pseudomonadati</taxon>
        <taxon>Pseudomonadota</taxon>
        <taxon>Gammaproteobacteria</taxon>
        <taxon>Methylococcales</taxon>
        <taxon>Methylococcaceae</taxon>
        <taxon>Methylomonas</taxon>
    </lineage>
</organism>
<comment type="caution">
    <text evidence="4">The sequence shown here is derived from an EMBL/GenBank/DDBJ whole genome shotgun (WGS) entry which is preliminary data.</text>
</comment>
<evidence type="ECO:0000256" key="2">
    <source>
        <dbReference type="HAMAP-Rule" id="MF_01940"/>
    </source>
</evidence>
<evidence type="ECO:0000259" key="3">
    <source>
        <dbReference type="Pfam" id="PF02834"/>
    </source>
</evidence>
<dbReference type="EMBL" id="JACXSS010000001">
    <property type="protein sequence ID" value="MBD9354568.1"/>
    <property type="molecule type" value="Genomic_DNA"/>
</dbReference>
<comment type="function">
    <text evidence="2">Hydrolyzes RNA 2',3'-cyclic phosphodiester to an RNA 2'-phosphomonoester.</text>
</comment>
<evidence type="ECO:0000313" key="5">
    <source>
        <dbReference type="Proteomes" id="UP000652176"/>
    </source>
</evidence>
<dbReference type="Pfam" id="PF02834">
    <property type="entry name" value="LigT_PEase"/>
    <property type="match status" value="1"/>
</dbReference>
<dbReference type="RefSeq" id="WP_192372569.1">
    <property type="nucleotide sequence ID" value="NZ_CAJHIV010000001.1"/>
</dbReference>
<proteinExistence type="inferred from homology"/>
<dbReference type="Proteomes" id="UP000652176">
    <property type="component" value="Unassembled WGS sequence"/>
</dbReference>
<sequence length="171" mass="19051">MKRLFFALWPELHIRQQCATLTGKLNSSGKPVTPANLHVTLLFLGRTSPEQQAAVTREASQIPASPTTLKFDHLSFWKKPAVLCLTASQFDQNLSKLHENLVNIAKQQGIAVEDRPFTPHVTLVKKAYSVIDIGFSPVIWHSDGFCLVESCAGANGIEYRIIERWTTTLPP</sequence>
<feature type="short sequence motif" description="HXTX 1" evidence="2">
    <location>
        <begin position="38"/>
        <end position="41"/>
    </location>
</feature>
<dbReference type="InterPro" id="IPR004175">
    <property type="entry name" value="RNA_CPDase"/>
</dbReference>
<feature type="active site" description="Proton acceptor" evidence="2">
    <location>
        <position position="120"/>
    </location>
</feature>
<dbReference type="HAMAP" id="MF_01940">
    <property type="entry name" value="RNA_CPDase"/>
    <property type="match status" value="1"/>
</dbReference>
<dbReference type="Gene3D" id="3.90.1140.10">
    <property type="entry name" value="Cyclic phosphodiesterase"/>
    <property type="match status" value="1"/>
</dbReference>
<name>A0ABR9CUQ8_9GAMM</name>
<protein>
    <recommendedName>
        <fullName evidence="2">RNA 2',3'-cyclic phosphodiesterase</fullName>
        <shortName evidence="2">RNA 2',3'-CPDase</shortName>
        <ecNumber evidence="2">3.1.4.58</ecNumber>
    </recommendedName>
</protein>
<feature type="short sequence motif" description="HXTX 2" evidence="2">
    <location>
        <begin position="120"/>
        <end position="123"/>
    </location>
</feature>
<feature type="active site" description="Proton donor" evidence="2">
    <location>
        <position position="38"/>
    </location>
</feature>
<accession>A0ABR9CUQ8</accession>
<dbReference type="SUPFAM" id="SSF55144">
    <property type="entry name" value="LigT-like"/>
    <property type="match status" value="1"/>
</dbReference>
<dbReference type="InterPro" id="IPR014051">
    <property type="entry name" value="Phosphoesterase_HXTX"/>
</dbReference>
<dbReference type="NCBIfam" id="TIGR02258">
    <property type="entry name" value="2_5_ligase"/>
    <property type="match status" value="1"/>
</dbReference>
<feature type="domain" description="Phosphoesterase HXTX" evidence="3">
    <location>
        <begin position="14"/>
        <end position="80"/>
    </location>
</feature>
<dbReference type="InterPro" id="IPR009097">
    <property type="entry name" value="Cyclic_Pdiesterase"/>
</dbReference>
<comment type="similarity">
    <text evidence="2">Belongs to the 2H phosphoesterase superfamily. ThpR family.</text>
</comment>
<dbReference type="PANTHER" id="PTHR35561:SF1">
    <property type="entry name" value="RNA 2',3'-CYCLIC PHOSPHODIESTERASE"/>
    <property type="match status" value="1"/>
</dbReference>
<gene>
    <name evidence="4" type="primary">thpR</name>
    <name evidence="4" type="ORF">IE877_01505</name>
</gene>
<comment type="catalytic activity">
    <reaction evidence="2">
        <text>a 3'-end 2',3'-cyclophospho-ribonucleotide-RNA + H2O = a 3'-end 2'-phospho-ribonucleotide-RNA + H(+)</text>
        <dbReference type="Rhea" id="RHEA:11828"/>
        <dbReference type="Rhea" id="RHEA-COMP:10464"/>
        <dbReference type="Rhea" id="RHEA-COMP:17353"/>
        <dbReference type="ChEBI" id="CHEBI:15377"/>
        <dbReference type="ChEBI" id="CHEBI:15378"/>
        <dbReference type="ChEBI" id="CHEBI:83064"/>
        <dbReference type="ChEBI" id="CHEBI:173113"/>
        <dbReference type="EC" id="3.1.4.58"/>
    </reaction>
</comment>
<keyword evidence="5" id="KW-1185">Reference proteome</keyword>
<reference evidence="4 5" key="1">
    <citation type="submission" date="2020-09" db="EMBL/GenBank/DDBJ databases">
        <title>Methylomonas albis sp. nov. and Methylomonas fluvii sp. nov.: Two cold-adapted methanotrophs from the River Elbe and an amended description of Methylovulum psychrotolerans strain Eb1.</title>
        <authorList>
            <person name="Bussmann I.K."/>
            <person name="Klings K.-W."/>
            <person name="Warnstedt J."/>
            <person name="Hoppert M."/>
            <person name="Saborowski A."/>
            <person name="Horn F."/>
            <person name="Liebner S."/>
        </authorList>
    </citation>
    <scope>NUCLEOTIDE SEQUENCE [LARGE SCALE GENOMIC DNA]</scope>
    <source>
        <strain evidence="4 5">EbA</strain>
    </source>
</reference>
<dbReference type="EC" id="3.1.4.58" evidence="2"/>
<dbReference type="PANTHER" id="PTHR35561">
    <property type="entry name" value="RNA 2',3'-CYCLIC PHOSPHODIESTERASE"/>
    <property type="match status" value="1"/>
</dbReference>
<evidence type="ECO:0000256" key="1">
    <source>
        <dbReference type="ARBA" id="ARBA00022801"/>
    </source>
</evidence>
<keyword evidence="1 2" id="KW-0378">Hydrolase</keyword>